<dbReference type="Proteomes" id="UP000215355">
    <property type="component" value="Chromosome 1"/>
</dbReference>
<dbReference type="AlphaFoldDB" id="A0AAJ4X8T3"/>
<evidence type="ECO:0000256" key="5">
    <source>
        <dbReference type="ARBA" id="ARBA00023237"/>
    </source>
</evidence>
<dbReference type="Pfam" id="PF14322">
    <property type="entry name" value="SusD-like_3"/>
    <property type="match status" value="1"/>
</dbReference>
<sequence>MKSSKSIILCATGLTLLFSSCRKEEWLNPQPKTLITDVTAFSTPERILSQVNGLYASMKASNYLGSWYTLISDVRTGEFHCSNMNAATGATMYSMLPQTTTSDVNDIWVATYASINKLNVFLDGLDNGGDAVLDAATANSYRAEARLIRGMTYYYLLQFYARPYWDGNGSKPGLPLRLKGNTGPGNYDLERSTVAETYKQVLADLDFAEQNLPGNYSSAFLNTTRAHKNTAIALKTRVYLSMRDYAKVITEANKLVPAAAPFSATTGVGNKLEGNFEDLFKSPYTSNESIFSMPFTNNDAPGSALSRYYLPGTGDGGTSTSNGAGEYSLNKVEGIYSSALWLETDARRKLTKIGTKTGKAWLTKFNQASPYIDYVPVIRYSEVLLNLSEALARTSNSVDARSLALLNAVYGRSNQGASLTAASFANVTAYLNRIIEERRIEFLGEGIRNGDLMRLGLTIPAKSQHAIAAVPTDDPAYILPIPSNELILNNLMENN</sequence>
<evidence type="ECO:0000256" key="3">
    <source>
        <dbReference type="ARBA" id="ARBA00022729"/>
    </source>
</evidence>
<keyword evidence="4" id="KW-0472">Membrane</keyword>
<gene>
    <name evidence="8" type="ORF">SAMEA4412673_00633</name>
</gene>
<dbReference type="InterPro" id="IPR011990">
    <property type="entry name" value="TPR-like_helical_dom_sf"/>
</dbReference>
<evidence type="ECO:0000313" key="9">
    <source>
        <dbReference type="Proteomes" id="UP000215355"/>
    </source>
</evidence>
<dbReference type="InterPro" id="IPR012944">
    <property type="entry name" value="SusD_RagB_dom"/>
</dbReference>
<feature type="domain" description="SusD-like N-terminal" evidence="7">
    <location>
        <begin position="26"/>
        <end position="240"/>
    </location>
</feature>
<dbReference type="Gene3D" id="1.25.40.390">
    <property type="match status" value="1"/>
</dbReference>
<feature type="domain" description="RagB/SusD" evidence="6">
    <location>
        <begin position="373"/>
        <end position="456"/>
    </location>
</feature>
<comment type="subcellular location">
    <subcellularLocation>
        <location evidence="1">Cell outer membrane</location>
    </subcellularLocation>
</comment>
<keyword evidence="5" id="KW-0998">Cell outer membrane</keyword>
<evidence type="ECO:0000256" key="4">
    <source>
        <dbReference type="ARBA" id="ARBA00023136"/>
    </source>
</evidence>
<dbReference type="RefSeq" id="WP_093100839.1">
    <property type="nucleotide sequence ID" value="NZ_FNGK01000008.1"/>
</dbReference>
<dbReference type="CDD" id="cd08977">
    <property type="entry name" value="SusD"/>
    <property type="match status" value="1"/>
</dbReference>
<dbReference type="KEGG" id="smiz:4412673_00633"/>
<evidence type="ECO:0000256" key="1">
    <source>
        <dbReference type="ARBA" id="ARBA00004442"/>
    </source>
</evidence>
<evidence type="ECO:0000256" key="2">
    <source>
        <dbReference type="ARBA" id="ARBA00006275"/>
    </source>
</evidence>
<reference evidence="8 9" key="1">
    <citation type="submission" date="2017-06" db="EMBL/GenBank/DDBJ databases">
        <authorList>
            <consortium name="Pathogen Informatics"/>
        </authorList>
    </citation>
    <scope>NUCLEOTIDE SEQUENCE [LARGE SCALE GENOMIC DNA]</scope>
    <source>
        <strain evidence="8 9">NCTC12149</strain>
    </source>
</reference>
<organism evidence="8 9">
    <name type="scientific">Sphingobacterium mizutaii</name>
    <dbReference type="NCBI Taxonomy" id="1010"/>
    <lineage>
        <taxon>Bacteria</taxon>
        <taxon>Pseudomonadati</taxon>
        <taxon>Bacteroidota</taxon>
        <taxon>Sphingobacteriia</taxon>
        <taxon>Sphingobacteriales</taxon>
        <taxon>Sphingobacteriaceae</taxon>
        <taxon>Sphingobacterium</taxon>
    </lineage>
</organism>
<proteinExistence type="inferred from homology"/>
<protein>
    <submittedName>
        <fullName evidence="8">SusD family</fullName>
    </submittedName>
</protein>
<evidence type="ECO:0000259" key="7">
    <source>
        <dbReference type="Pfam" id="PF14322"/>
    </source>
</evidence>
<evidence type="ECO:0000313" key="8">
    <source>
        <dbReference type="EMBL" id="SNV42325.1"/>
    </source>
</evidence>
<dbReference type="PROSITE" id="PS51257">
    <property type="entry name" value="PROKAR_LIPOPROTEIN"/>
    <property type="match status" value="1"/>
</dbReference>
<comment type="similarity">
    <text evidence="2">Belongs to the SusD family.</text>
</comment>
<dbReference type="EMBL" id="LT906468">
    <property type="protein sequence ID" value="SNV42325.1"/>
    <property type="molecule type" value="Genomic_DNA"/>
</dbReference>
<dbReference type="Pfam" id="PF07980">
    <property type="entry name" value="SusD_RagB"/>
    <property type="match status" value="1"/>
</dbReference>
<evidence type="ECO:0000259" key="6">
    <source>
        <dbReference type="Pfam" id="PF07980"/>
    </source>
</evidence>
<keyword evidence="3" id="KW-0732">Signal</keyword>
<dbReference type="SUPFAM" id="SSF48452">
    <property type="entry name" value="TPR-like"/>
    <property type="match status" value="1"/>
</dbReference>
<accession>A0AAJ4X8T3</accession>
<dbReference type="InterPro" id="IPR033985">
    <property type="entry name" value="SusD-like_N"/>
</dbReference>
<dbReference type="GO" id="GO:0009279">
    <property type="term" value="C:cell outer membrane"/>
    <property type="evidence" value="ECO:0007669"/>
    <property type="project" value="UniProtKB-SubCell"/>
</dbReference>
<name>A0AAJ4X8T3_9SPHI</name>